<evidence type="ECO:0000313" key="1">
    <source>
        <dbReference type="EMBL" id="KAJ8879492.1"/>
    </source>
</evidence>
<evidence type="ECO:0000313" key="2">
    <source>
        <dbReference type="Proteomes" id="UP001159363"/>
    </source>
</evidence>
<name>A0ABQ9H5H1_9NEOP</name>
<comment type="caution">
    <text evidence="1">The sequence shown here is derived from an EMBL/GenBank/DDBJ whole genome shotgun (WGS) entry which is preliminary data.</text>
</comment>
<keyword evidence="2" id="KW-1185">Reference proteome</keyword>
<proteinExistence type="predicted"/>
<dbReference type="PANTHER" id="PTHR45913:SF21">
    <property type="entry name" value="DUF4371 DOMAIN-CONTAINING PROTEIN"/>
    <property type="match status" value="1"/>
</dbReference>
<sequence>MAPSKHEAKIKHGSLVVFQAFTEYWEEQFFITIGKSSNPICLICNLIVAVLNKYNIAKGISNRITLHLSPHPCSVLRIEYTEEKGSVVASKTCLTSNVFNCLFQLCTYYSLTTDENCDVADNAQFLVFVKCINNNFEVFEEILGLCQLSVNTAGKDIFEALKNCIEKCDAGGVKLA</sequence>
<organism evidence="1 2">
    <name type="scientific">Dryococelus australis</name>
    <dbReference type="NCBI Taxonomy" id="614101"/>
    <lineage>
        <taxon>Eukaryota</taxon>
        <taxon>Metazoa</taxon>
        <taxon>Ecdysozoa</taxon>
        <taxon>Arthropoda</taxon>
        <taxon>Hexapoda</taxon>
        <taxon>Insecta</taxon>
        <taxon>Pterygota</taxon>
        <taxon>Neoptera</taxon>
        <taxon>Polyneoptera</taxon>
        <taxon>Phasmatodea</taxon>
        <taxon>Verophasmatodea</taxon>
        <taxon>Anareolatae</taxon>
        <taxon>Phasmatidae</taxon>
        <taxon>Eurycanthinae</taxon>
        <taxon>Dryococelus</taxon>
    </lineage>
</organism>
<reference evidence="1 2" key="1">
    <citation type="submission" date="2023-02" db="EMBL/GenBank/DDBJ databases">
        <title>LHISI_Scaffold_Assembly.</title>
        <authorList>
            <person name="Stuart O.P."/>
            <person name="Cleave R."/>
            <person name="Magrath M.J.L."/>
            <person name="Mikheyev A.S."/>
        </authorList>
    </citation>
    <scope>NUCLEOTIDE SEQUENCE [LARGE SCALE GENOMIC DNA]</scope>
    <source>
        <strain evidence="1">Daus_M_001</strain>
        <tissue evidence="1">Leg muscle</tissue>
    </source>
</reference>
<dbReference type="PANTHER" id="PTHR45913">
    <property type="entry name" value="EPM2A-INTERACTING PROTEIN 1"/>
    <property type="match status" value="1"/>
</dbReference>
<accession>A0ABQ9H5H1</accession>
<gene>
    <name evidence="1" type="ORF">PR048_020100</name>
</gene>
<dbReference type="Proteomes" id="UP001159363">
    <property type="component" value="Chromosome 6"/>
</dbReference>
<protein>
    <submittedName>
        <fullName evidence="1">Uncharacterized protein</fullName>
    </submittedName>
</protein>
<dbReference type="EMBL" id="JARBHB010000007">
    <property type="protein sequence ID" value="KAJ8879492.1"/>
    <property type="molecule type" value="Genomic_DNA"/>
</dbReference>